<dbReference type="Gene3D" id="1.10.8.60">
    <property type="match status" value="1"/>
</dbReference>
<keyword evidence="7" id="KW-0238">DNA-binding</keyword>
<gene>
    <name evidence="12" type="ORF">J9B83_09695</name>
</gene>
<evidence type="ECO:0000313" key="13">
    <source>
        <dbReference type="Proteomes" id="UP000679722"/>
    </source>
</evidence>
<sequence length="505" mass="56815">MRLEIQCEDRIGMVREALDLFIPHGIDMRLVEVDTQRRCIYCGFSDIPFPKLQRLLADIRRLDSVEDVKTVMFTPSEREHNALYTLLEALPDGVVSVDLKGQITMVTQLAADDLGVVITDLLHKPLSLFIKGLNVSKDTWTDPNRGMSKRIRLRGKTLLLETKPIFVTHDDGAKLPAGSVIYLKSQARLDRQTASLKQAPEAENHLEHYFQPSVIKSGAMGRTLLKARAFAHLDAPLLIQGEVGTGKRDLIEALFQYWQQQQGDDETQLRVRSARDLSQADIAQLDNPELTAGWLVIEDIEHLDKQVQLDLVQWLLKQPSMHTSLDAKVRIVSVSSKDEKALGNGEILDRGLYFELASLVLSLPSLRERKADLEGLVQQTLLSQSERYRFSMPSVSKGALAKLALYDWPGNLKELQNVCLQTLLTATNKEWQAEDIHLAEAQETASLRLLDGSLEKTVKQWEADLLRRLYPNFPSTRKLANAVGMSHSAIANKLKEYGINTKTPD</sequence>
<evidence type="ECO:0000256" key="2">
    <source>
        <dbReference type="ARBA" id="ARBA00022490"/>
    </source>
</evidence>
<dbReference type="PROSITE" id="PS51671">
    <property type="entry name" value="ACT"/>
    <property type="match status" value="1"/>
</dbReference>
<dbReference type="InterPro" id="IPR000014">
    <property type="entry name" value="PAS"/>
</dbReference>
<keyword evidence="3" id="KW-0678">Repressor</keyword>
<keyword evidence="8" id="KW-0804">Transcription</keyword>
<organism evidence="12 13">
    <name type="scientific">Marinomonas vulgaris</name>
    <dbReference type="NCBI Taxonomy" id="2823372"/>
    <lineage>
        <taxon>Bacteria</taxon>
        <taxon>Pseudomonadati</taxon>
        <taxon>Pseudomonadota</taxon>
        <taxon>Gammaproteobacteria</taxon>
        <taxon>Oceanospirillales</taxon>
        <taxon>Oceanospirillaceae</taxon>
        <taxon>Marinomonas</taxon>
    </lineage>
</organism>
<comment type="subcellular location">
    <subcellularLocation>
        <location evidence="1">Cytoplasm</location>
    </subcellularLocation>
</comment>
<evidence type="ECO:0000256" key="8">
    <source>
        <dbReference type="ARBA" id="ARBA00023163"/>
    </source>
</evidence>
<reference evidence="12 13" key="1">
    <citation type="submission" date="2021-04" db="EMBL/GenBank/DDBJ databases">
        <authorList>
            <person name="Sun C."/>
        </authorList>
    </citation>
    <scope>NUCLEOTIDE SEQUENCE [LARGE SCALE GENOMIC DNA]</scope>
    <source>
        <strain evidence="12 13">A79</strain>
    </source>
</reference>
<accession>A0ABS5HC22</accession>
<dbReference type="InterPro" id="IPR002912">
    <property type="entry name" value="ACT_dom"/>
</dbReference>
<dbReference type="RefSeq" id="WP_211536559.1">
    <property type="nucleotide sequence ID" value="NZ_JAGSSV010000010.1"/>
</dbReference>
<dbReference type="InterPro" id="IPR002078">
    <property type="entry name" value="Sigma_54_int"/>
</dbReference>
<dbReference type="NCBIfam" id="TIGR04381">
    <property type="entry name" value="HTH_TypR"/>
    <property type="match status" value="1"/>
</dbReference>
<evidence type="ECO:0000256" key="5">
    <source>
        <dbReference type="ARBA" id="ARBA00022840"/>
    </source>
</evidence>
<feature type="domain" description="PAS" evidence="10">
    <location>
        <begin position="79"/>
        <end position="124"/>
    </location>
</feature>
<dbReference type="PANTHER" id="PTHR32071:SF3">
    <property type="entry name" value="HTH-TYPE TRANSCRIPTIONAL REGULATORY PROTEIN TYRR"/>
    <property type="match status" value="1"/>
</dbReference>
<dbReference type="InterPro" id="IPR030828">
    <property type="entry name" value="HTH_TyrR"/>
</dbReference>
<feature type="domain" description="ACT" evidence="11">
    <location>
        <begin position="2"/>
        <end position="76"/>
    </location>
</feature>
<evidence type="ECO:0000256" key="7">
    <source>
        <dbReference type="ARBA" id="ARBA00023125"/>
    </source>
</evidence>
<proteinExistence type="predicted"/>
<dbReference type="Gene3D" id="3.30.450.20">
    <property type="entry name" value="PAS domain"/>
    <property type="match status" value="1"/>
</dbReference>
<keyword evidence="2" id="KW-0963">Cytoplasm</keyword>
<evidence type="ECO:0000256" key="3">
    <source>
        <dbReference type="ARBA" id="ARBA00022491"/>
    </source>
</evidence>
<evidence type="ECO:0000256" key="4">
    <source>
        <dbReference type="ARBA" id="ARBA00022741"/>
    </source>
</evidence>
<dbReference type="InterPro" id="IPR058031">
    <property type="entry name" value="AAA_lid_NorR"/>
</dbReference>
<dbReference type="SUPFAM" id="SSF52540">
    <property type="entry name" value="P-loop containing nucleoside triphosphate hydrolases"/>
    <property type="match status" value="1"/>
</dbReference>
<dbReference type="EMBL" id="JAGSSV010000010">
    <property type="protein sequence ID" value="MBR7889213.1"/>
    <property type="molecule type" value="Genomic_DNA"/>
</dbReference>
<evidence type="ECO:0000259" key="10">
    <source>
        <dbReference type="PROSITE" id="PS50112"/>
    </source>
</evidence>
<evidence type="ECO:0000256" key="1">
    <source>
        <dbReference type="ARBA" id="ARBA00004496"/>
    </source>
</evidence>
<dbReference type="PROSITE" id="PS50112">
    <property type="entry name" value="PAS"/>
    <property type="match status" value="1"/>
</dbReference>
<keyword evidence="5" id="KW-0067">ATP-binding</keyword>
<dbReference type="Pfam" id="PF14532">
    <property type="entry name" value="Sigma54_activ_2"/>
    <property type="match status" value="1"/>
</dbReference>
<dbReference type="PANTHER" id="PTHR32071">
    <property type="entry name" value="TRANSCRIPTIONAL REGULATORY PROTEIN"/>
    <property type="match status" value="1"/>
</dbReference>
<reference evidence="13" key="2">
    <citation type="submission" date="2023-07" db="EMBL/GenBank/DDBJ databases">
        <title>Marinomonas vulgaris A79, complete genome.</title>
        <authorList>
            <person name="Ying J.-J."/>
        </authorList>
    </citation>
    <scope>NUCLEOTIDE SEQUENCE [LARGE SCALE GENOMIC DNA]</scope>
    <source>
        <strain evidence="13">A79</strain>
    </source>
</reference>
<dbReference type="InterPro" id="IPR009057">
    <property type="entry name" value="Homeodomain-like_sf"/>
</dbReference>
<comment type="caution">
    <text evidence="12">The sequence shown here is derived from an EMBL/GenBank/DDBJ whole genome shotgun (WGS) entry which is preliminary data.</text>
</comment>
<evidence type="ECO:0000256" key="6">
    <source>
        <dbReference type="ARBA" id="ARBA00023015"/>
    </source>
</evidence>
<keyword evidence="13" id="KW-1185">Reference proteome</keyword>
<feature type="domain" description="Sigma-54 factor interaction" evidence="9">
    <location>
        <begin position="213"/>
        <end position="424"/>
    </location>
</feature>
<evidence type="ECO:0000259" key="11">
    <source>
        <dbReference type="PROSITE" id="PS51671"/>
    </source>
</evidence>
<evidence type="ECO:0000313" key="12">
    <source>
        <dbReference type="EMBL" id="MBR7889213.1"/>
    </source>
</evidence>
<dbReference type="SUPFAM" id="SSF46689">
    <property type="entry name" value="Homeodomain-like"/>
    <property type="match status" value="1"/>
</dbReference>
<evidence type="ECO:0000259" key="9">
    <source>
        <dbReference type="PROSITE" id="PS50045"/>
    </source>
</evidence>
<protein>
    <submittedName>
        <fullName evidence="12">Transcriptional regulator</fullName>
    </submittedName>
</protein>
<dbReference type="Pfam" id="PF25601">
    <property type="entry name" value="AAA_lid_14"/>
    <property type="match status" value="1"/>
</dbReference>
<dbReference type="SUPFAM" id="SSF55785">
    <property type="entry name" value="PYP-like sensor domain (PAS domain)"/>
    <property type="match status" value="1"/>
</dbReference>
<keyword evidence="4" id="KW-0547">Nucleotide-binding</keyword>
<dbReference type="InterPro" id="IPR027417">
    <property type="entry name" value="P-loop_NTPase"/>
</dbReference>
<keyword evidence="6" id="KW-0805">Transcription regulation</keyword>
<dbReference type="Proteomes" id="UP000679722">
    <property type="component" value="Unassembled WGS sequence"/>
</dbReference>
<dbReference type="Pfam" id="PF18024">
    <property type="entry name" value="HTH_50"/>
    <property type="match status" value="1"/>
</dbReference>
<dbReference type="CDD" id="cd04877">
    <property type="entry name" value="ACT_TyrR"/>
    <property type="match status" value="1"/>
</dbReference>
<dbReference type="Gene3D" id="3.40.50.300">
    <property type="entry name" value="P-loop containing nucleotide triphosphate hydrolases"/>
    <property type="match status" value="1"/>
</dbReference>
<dbReference type="InterPro" id="IPR035965">
    <property type="entry name" value="PAS-like_dom_sf"/>
</dbReference>
<dbReference type="Gene3D" id="1.10.10.60">
    <property type="entry name" value="Homeodomain-like"/>
    <property type="match status" value="1"/>
</dbReference>
<dbReference type="Gene3D" id="3.30.70.260">
    <property type="match status" value="1"/>
</dbReference>
<name>A0ABS5HC22_9GAMM</name>
<dbReference type="PROSITE" id="PS50045">
    <property type="entry name" value="SIGMA54_INTERACT_4"/>
    <property type="match status" value="1"/>
</dbReference>